<dbReference type="Pfam" id="PF09832">
    <property type="entry name" value="DUF2059"/>
    <property type="match status" value="1"/>
</dbReference>
<dbReference type="RefSeq" id="WP_039097025.1">
    <property type="nucleotide sequence ID" value="NZ_JTDN01000002.1"/>
</dbReference>
<evidence type="ECO:0000259" key="2">
    <source>
        <dbReference type="Pfam" id="PF09832"/>
    </source>
</evidence>
<comment type="caution">
    <text evidence="3">The sequence shown here is derived from an EMBL/GenBank/DDBJ whole genome shotgun (WGS) entry which is preliminary data.</text>
</comment>
<feature type="chain" id="PRO_5002071553" description="DUF2059 domain-containing protein" evidence="1">
    <location>
        <begin position="23"/>
        <end position="274"/>
    </location>
</feature>
<feature type="signal peptide" evidence="1">
    <location>
        <begin position="1"/>
        <end position="22"/>
    </location>
</feature>
<organism evidence="3 4">
    <name type="scientific">Croceibacterium mercuriale</name>
    <dbReference type="NCBI Taxonomy" id="1572751"/>
    <lineage>
        <taxon>Bacteria</taxon>
        <taxon>Pseudomonadati</taxon>
        <taxon>Pseudomonadota</taxon>
        <taxon>Alphaproteobacteria</taxon>
        <taxon>Sphingomonadales</taxon>
        <taxon>Erythrobacteraceae</taxon>
        <taxon>Croceibacterium</taxon>
    </lineage>
</organism>
<dbReference type="STRING" id="1572751.PK98_11365"/>
<dbReference type="Proteomes" id="UP000030988">
    <property type="component" value="Unassembled WGS sequence"/>
</dbReference>
<keyword evidence="1" id="KW-0732">Signal</keyword>
<feature type="domain" description="DUF2059" evidence="2">
    <location>
        <begin position="159"/>
        <end position="217"/>
    </location>
</feature>
<keyword evidence="4" id="KW-1185">Reference proteome</keyword>
<proteinExistence type="predicted"/>
<sequence length="274" mass="29173">MLRRLLPAFGAIALLPVTPVAAQQAGAADGAADAVMLSAMRGMFPTEPLTAEQEARLPAAQPLADKVVPDGVYARVMDDMLRAMMGPMADLFSSTGMSAETLSLRLGMTAEHLGKLSEAERLEVTALLDPAYDQRGRVAMNAMIDPLRDIIVAVEPGLRSGIARAYAARFDAAELAAIGAFFDTPVGARFAGELLPLFSDPQVMSASMEMLPQVMERMPQMTEAMVAAMTDLPPERGFADLNNRQRARLAQLLGVDMAALKNGMVPPPVIVPVP</sequence>
<evidence type="ECO:0000256" key="1">
    <source>
        <dbReference type="SAM" id="SignalP"/>
    </source>
</evidence>
<dbReference type="AlphaFoldDB" id="A0A0B2BY12"/>
<name>A0A0B2BY12_9SPHN</name>
<gene>
    <name evidence="3" type="ORF">PK98_11365</name>
</gene>
<evidence type="ECO:0000313" key="4">
    <source>
        <dbReference type="Proteomes" id="UP000030988"/>
    </source>
</evidence>
<dbReference type="EMBL" id="JTDN01000002">
    <property type="protein sequence ID" value="KHL24576.1"/>
    <property type="molecule type" value="Genomic_DNA"/>
</dbReference>
<reference evidence="3 4" key="1">
    <citation type="submission" date="2014-11" db="EMBL/GenBank/DDBJ databases">
        <title>Draft genome sequence of Kirrobacter mercurialis.</title>
        <authorList>
            <person name="Coil D.A."/>
            <person name="Eisen J.A."/>
        </authorList>
    </citation>
    <scope>NUCLEOTIDE SEQUENCE [LARGE SCALE GENOMIC DNA]</scope>
    <source>
        <strain evidence="3 4">Coronado</strain>
    </source>
</reference>
<protein>
    <recommendedName>
        <fullName evidence="2">DUF2059 domain-containing protein</fullName>
    </recommendedName>
</protein>
<dbReference type="OrthoDB" id="7409988at2"/>
<evidence type="ECO:0000313" key="3">
    <source>
        <dbReference type="EMBL" id="KHL24576.1"/>
    </source>
</evidence>
<accession>A0A0B2BY12</accession>
<dbReference type="InterPro" id="IPR018637">
    <property type="entry name" value="DUF2059"/>
</dbReference>